<dbReference type="AlphaFoldDB" id="A0A9Q1FRY6"/>
<name>A0A9Q1FRY6_SYNKA</name>
<dbReference type="GO" id="GO:0004523">
    <property type="term" value="F:RNA-DNA hybrid ribonuclease activity"/>
    <property type="evidence" value="ECO:0007669"/>
    <property type="project" value="UniProtKB-EC"/>
</dbReference>
<dbReference type="PROSITE" id="PS50878">
    <property type="entry name" value="RT_POL"/>
    <property type="match status" value="1"/>
</dbReference>
<dbReference type="Proteomes" id="UP001152622">
    <property type="component" value="Chromosome 4"/>
</dbReference>
<dbReference type="EMBL" id="JAINUF010000004">
    <property type="protein sequence ID" value="KAJ8364944.1"/>
    <property type="molecule type" value="Genomic_DNA"/>
</dbReference>
<accession>A0A9Q1FRY6</accession>
<feature type="domain" description="Reverse transcriptase" evidence="4">
    <location>
        <begin position="196"/>
        <end position="276"/>
    </location>
</feature>
<dbReference type="InterPro" id="IPR000477">
    <property type="entry name" value="RT_dom"/>
</dbReference>
<evidence type="ECO:0000256" key="3">
    <source>
        <dbReference type="SAM" id="MobiDB-lite"/>
    </source>
</evidence>
<dbReference type="Gene3D" id="3.30.70.270">
    <property type="match status" value="1"/>
</dbReference>
<feature type="region of interest" description="Disordered" evidence="3">
    <location>
        <begin position="159"/>
        <end position="182"/>
    </location>
</feature>
<dbReference type="OrthoDB" id="7756796at2759"/>
<dbReference type="InterPro" id="IPR043128">
    <property type="entry name" value="Rev_trsase/Diguanyl_cyclase"/>
</dbReference>
<reference evidence="5" key="1">
    <citation type="journal article" date="2023" name="Science">
        <title>Genome structures resolve the early diversification of teleost fishes.</title>
        <authorList>
            <person name="Parey E."/>
            <person name="Louis A."/>
            <person name="Montfort J."/>
            <person name="Bouchez O."/>
            <person name="Roques C."/>
            <person name="Iampietro C."/>
            <person name="Lluch J."/>
            <person name="Castinel A."/>
            <person name="Donnadieu C."/>
            <person name="Desvignes T."/>
            <person name="Floi Bucao C."/>
            <person name="Jouanno E."/>
            <person name="Wen M."/>
            <person name="Mejri S."/>
            <person name="Dirks R."/>
            <person name="Jansen H."/>
            <person name="Henkel C."/>
            <person name="Chen W.J."/>
            <person name="Zahm M."/>
            <person name="Cabau C."/>
            <person name="Klopp C."/>
            <person name="Thompson A.W."/>
            <person name="Robinson-Rechavi M."/>
            <person name="Braasch I."/>
            <person name="Lecointre G."/>
            <person name="Bobe J."/>
            <person name="Postlethwait J.H."/>
            <person name="Berthelot C."/>
            <person name="Roest Crollius H."/>
            <person name="Guiguen Y."/>
        </authorList>
    </citation>
    <scope>NUCLEOTIDE SEQUENCE</scope>
    <source>
        <strain evidence="5">WJC10195</strain>
    </source>
</reference>
<dbReference type="InterPro" id="IPR052055">
    <property type="entry name" value="Hepadnavirus_pol/RT"/>
</dbReference>
<keyword evidence="6" id="KW-1185">Reference proteome</keyword>
<comment type="similarity">
    <text evidence="1">Belongs to the beta type-B retroviral polymerase family. HERV class-II K(HML-2) pol subfamily.</text>
</comment>
<dbReference type="PANTHER" id="PTHR33050">
    <property type="entry name" value="REVERSE TRANSCRIPTASE DOMAIN-CONTAINING PROTEIN"/>
    <property type="match status" value="1"/>
</dbReference>
<dbReference type="PANTHER" id="PTHR33050:SF7">
    <property type="entry name" value="RIBONUCLEASE H"/>
    <property type="match status" value="1"/>
</dbReference>
<evidence type="ECO:0000313" key="5">
    <source>
        <dbReference type="EMBL" id="KAJ8364944.1"/>
    </source>
</evidence>
<dbReference type="InterPro" id="IPR043502">
    <property type="entry name" value="DNA/RNA_pol_sf"/>
</dbReference>
<feature type="compositionally biased region" description="Polar residues" evidence="3">
    <location>
        <begin position="161"/>
        <end position="179"/>
    </location>
</feature>
<gene>
    <name evidence="5" type="ORF">SKAU_G00137750</name>
</gene>
<evidence type="ECO:0000313" key="6">
    <source>
        <dbReference type="Proteomes" id="UP001152622"/>
    </source>
</evidence>
<sequence>MAALISPSSSILGKASCPSKSCRIMDTLLSKLQKAVATQERLANTGAILSLYLCHLSCGEQGGQGGTEVAEEIILVSSHLSTIMTEQAEAAGRALATFWVVRRHLWLSQSRLQQEDRDCLLKLPVEPSTMFGPDAVRMLQQAQEARRCACKVSGILGSRPRGSQTRASQPLPTPETSNWGPEDLRPQLEAFCRWAISEVEQGNRQAGFYSRYFVVPKRDVGLRPILDLRGLNKYLRPLRCKMLTVPRVRQAVNKGDWFTTIDLKDAYFQIPIWEGH</sequence>
<evidence type="ECO:0000256" key="1">
    <source>
        <dbReference type="ARBA" id="ARBA00010879"/>
    </source>
</evidence>
<organism evidence="5 6">
    <name type="scientific">Synaphobranchus kaupii</name>
    <name type="common">Kaup's arrowtooth eel</name>
    <dbReference type="NCBI Taxonomy" id="118154"/>
    <lineage>
        <taxon>Eukaryota</taxon>
        <taxon>Metazoa</taxon>
        <taxon>Chordata</taxon>
        <taxon>Craniata</taxon>
        <taxon>Vertebrata</taxon>
        <taxon>Euteleostomi</taxon>
        <taxon>Actinopterygii</taxon>
        <taxon>Neopterygii</taxon>
        <taxon>Teleostei</taxon>
        <taxon>Anguilliformes</taxon>
        <taxon>Synaphobranchidae</taxon>
        <taxon>Synaphobranchus</taxon>
    </lineage>
</organism>
<evidence type="ECO:0000256" key="2">
    <source>
        <dbReference type="ARBA" id="ARBA00012180"/>
    </source>
</evidence>
<dbReference type="SUPFAM" id="SSF56672">
    <property type="entry name" value="DNA/RNA polymerases"/>
    <property type="match status" value="1"/>
</dbReference>
<evidence type="ECO:0000259" key="4">
    <source>
        <dbReference type="PROSITE" id="PS50878"/>
    </source>
</evidence>
<proteinExistence type="inferred from homology"/>
<protein>
    <recommendedName>
        <fullName evidence="2">ribonuclease H</fullName>
        <ecNumber evidence="2">3.1.26.4</ecNumber>
    </recommendedName>
</protein>
<dbReference type="Gene3D" id="3.10.10.10">
    <property type="entry name" value="HIV Type 1 Reverse Transcriptase, subunit A, domain 1"/>
    <property type="match status" value="1"/>
</dbReference>
<comment type="caution">
    <text evidence="5">The sequence shown here is derived from an EMBL/GenBank/DDBJ whole genome shotgun (WGS) entry which is preliminary data.</text>
</comment>
<dbReference type="EC" id="3.1.26.4" evidence="2"/>